<accession>A0ABV0TK44</accession>
<organism evidence="2 3">
    <name type="scientific">Ilyodon furcidens</name>
    <name type="common">goldbreast splitfin</name>
    <dbReference type="NCBI Taxonomy" id="33524"/>
    <lineage>
        <taxon>Eukaryota</taxon>
        <taxon>Metazoa</taxon>
        <taxon>Chordata</taxon>
        <taxon>Craniata</taxon>
        <taxon>Vertebrata</taxon>
        <taxon>Euteleostomi</taxon>
        <taxon>Actinopterygii</taxon>
        <taxon>Neopterygii</taxon>
        <taxon>Teleostei</taxon>
        <taxon>Neoteleostei</taxon>
        <taxon>Acanthomorphata</taxon>
        <taxon>Ovalentaria</taxon>
        <taxon>Atherinomorphae</taxon>
        <taxon>Cyprinodontiformes</taxon>
        <taxon>Goodeidae</taxon>
        <taxon>Ilyodon</taxon>
    </lineage>
</organism>
<name>A0ABV0TK44_9TELE</name>
<comment type="caution">
    <text evidence="2">The sequence shown here is derived from an EMBL/GenBank/DDBJ whole genome shotgun (WGS) entry which is preliminary data.</text>
</comment>
<proteinExistence type="predicted"/>
<reference evidence="2 3" key="1">
    <citation type="submission" date="2021-06" db="EMBL/GenBank/DDBJ databases">
        <authorList>
            <person name="Palmer J.M."/>
        </authorList>
    </citation>
    <scope>NUCLEOTIDE SEQUENCE [LARGE SCALE GENOMIC DNA]</scope>
    <source>
        <strain evidence="3">if_2019</strain>
        <tissue evidence="2">Muscle</tissue>
    </source>
</reference>
<dbReference type="EMBL" id="JAHRIQ010035831">
    <property type="protein sequence ID" value="MEQ2232617.1"/>
    <property type="molecule type" value="Genomic_DNA"/>
</dbReference>
<evidence type="ECO:0000256" key="1">
    <source>
        <dbReference type="SAM" id="MobiDB-lite"/>
    </source>
</evidence>
<gene>
    <name evidence="2" type="ORF">ILYODFUR_013309</name>
</gene>
<protein>
    <submittedName>
        <fullName evidence="2">Uncharacterized protein</fullName>
    </submittedName>
</protein>
<evidence type="ECO:0000313" key="3">
    <source>
        <dbReference type="Proteomes" id="UP001482620"/>
    </source>
</evidence>
<dbReference type="Proteomes" id="UP001482620">
    <property type="component" value="Unassembled WGS sequence"/>
</dbReference>
<feature type="compositionally biased region" description="Basic and acidic residues" evidence="1">
    <location>
        <begin position="31"/>
        <end position="44"/>
    </location>
</feature>
<sequence>MQALGREFSSEEEAREIQDVSVPGFGVRLCSRSEGERESGRTEDGWFSGESFQERNPNTRVLKLQHNMSSTLQ</sequence>
<feature type="region of interest" description="Disordered" evidence="1">
    <location>
        <begin position="31"/>
        <end position="52"/>
    </location>
</feature>
<evidence type="ECO:0000313" key="2">
    <source>
        <dbReference type="EMBL" id="MEQ2232617.1"/>
    </source>
</evidence>
<keyword evidence="3" id="KW-1185">Reference proteome</keyword>